<dbReference type="InterPro" id="IPR011320">
    <property type="entry name" value="RNase_H1_N"/>
</dbReference>
<dbReference type="Gene3D" id="3.40.970.10">
    <property type="entry name" value="Ribonuclease H1, N-terminal domain"/>
    <property type="match status" value="1"/>
</dbReference>
<dbReference type="InterPro" id="IPR009027">
    <property type="entry name" value="Ribosomal_bL9/RNase_H1_N"/>
</dbReference>
<evidence type="ECO:0000259" key="2">
    <source>
        <dbReference type="Pfam" id="PF01693"/>
    </source>
</evidence>
<dbReference type="SUPFAM" id="SSF55658">
    <property type="entry name" value="L9 N-domain-like"/>
    <property type="match status" value="1"/>
</dbReference>
<dbReference type="Proteomes" id="UP001465976">
    <property type="component" value="Unassembled WGS sequence"/>
</dbReference>
<reference evidence="3 4" key="1">
    <citation type="submission" date="2024-02" db="EMBL/GenBank/DDBJ databases">
        <title>A draft genome for the cacao thread blight pathogen Marasmius crinis-equi.</title>
        <authorList>
            <person name="Cohen S.P."/>
            <person name="Baruah I.K."/>
            <person name="Amoako-Attah I."/>
            <person name="Bukari Y."/>
            <person name="Meinhardt L.W."/>
            <person name="Bailey B.A."/>
        </authorList>
    </citation>
    <scope>NUCLEOTIDE SEQUENCE [LARGE SCALE GENOMIC DNA]</scope>
    <source>
        <strain evidence="3 4">GH-76</strain>
    </source>
</reference>
<comment type="caution">
    <text evidence="3">The sequence shown here is derived from an EMBL/GenBank/DDBJ whole genome shotgun (WGS) entry which is preliminary data.</text>
</comment>
<name>A0ABR3ERB7_9AGAR</name>
<accession>A0ABR3ERB7</accession>
<proteinExistence type="predicted"/>
<dbReference type="EMBL" id="JBAHYK010002287">
    <property type="protein sequence ID" value="KAL0565386.1"/>
    <property type="molecule type" value="Genomic_DNA"/>
</dbReference>
<evidence type="ECO:0000313" key="3">
    <source>
        <dbReference type="EMBL" id="KAL0565386.1"/>
    </source>
</evidence>
<feature type="compositionally biased region" description="Acidic residues" evidence="1">
    <location>
        <begin position="81"/>
        <end position="90"/>
    </location>
</feature>
<dbReference type="Pfam" id="PF01693">
    <property type="entry name" value="Cauli_VI"/>
    <property type="match status" value="1"/>
</dbReference>
<feature type="region of interest" description="Disordered" evidence="1">
    <location>
        <begin position="45"/>
        <end position="90"/>
    </location>
</feature>
<keyword evidence="4" id="KW-1185">Reference proteome</keyword>
<sequence length="227" mass="24431">MLVTSLTLSFTTTSSNAIQLPPRALDSLHEQNDIVILASLVGYPSDDSSDGSDGPINEGSPRSTPQRIPETSPASSISYDSSDDPENDIDWDELFRSLGRTATPEPQPNPPAYLAASVTSLPAYSPPSLADLHQYYTLRYGAAVPSPDELIRPDGIGSKHYAVTRGARVGVYSAWVIVSGLVNGMSGPVYKRYPTFGDACDAYRWAYEARMVAIIDRSGDIANRDAS</sequence>
<evidence type="ECO:0000256" key="1">
    <source>
        <dbReference type="SAM" id="MobiDB-lite"/>
    </source>
</evidence>
<evidence type="ECO:0000313" key="4">
    <source>
        <dbReference type="Proteomes" id="UP001465976"/>
    </source>
</evidence>
<gene>
    <name evidence="3" type="ORF">V5O48_016638</name>
</gene>
<organism evidence="3 4">
    <name type="scientific">Marasmius crinis-equi</name>
    <dbReference type="NCBI Taxonomy" id="585013"/>
    <lineage>
        <taxon>Eukaryota</taxon>
        <taxon>Fungi</taxon>
        <taxon>Dikarya</taxon>
        <taxon>Basidiomycota</taxon>
        <taxon>Agaricomycotina</taxon>
        <taxon>Agaricomycetes</taxon>
        <taxon>Agaricomycetidae</taxon>
        <taxon>Agaricales</taxon>
        <taxon>Marasmiineae</taxon>
        <taxon>Marasmiaceae</taxon>
        <taxon>Marasmius</taxon>
    </lineage>
</organism>
<dbReference type="InterPro" id="IPR037056">
    <property type="entry name" value="RNase_H1_N_sf"/>
</dbReference>
<protein>
    <recommendedName>
        <fullName evidence="2">Ribonuclease H1 N-terminal domain-containing protein</fullName>
    </recommendedName>
</protein>
<feature type="domain" description="Ribonuclease H1 N-terminal" evidence="2">
    <location>
        <begin position="159"/>
        <end position="199"/>
    </location>
</feature>